<accession>A0ACB8EWG5</accession>
<dbReference type="Proteomes" id="UP000827872">
    <property type="component" value="Linkage Group LG15"/>
</dbReference>
<sequence length="799" mass="89831">MPASGIAVALLIGPPEGCQPQERRGEQRLWETALGFPQISMVKTKEIQQIPTAPHNAMTSLPGKHAELRGKEGGHLATIRQCFKSKTHFSGAQESSLGKSGHRQEDLKHQEVRSWKTQPAKSKSEGTPMASYKVQVATGDFLGSGTFSSVSITLVGSKGEGQKLPLNNLGKDFIPGAVDEYEVSSDQDLGPLLLIRLHKEPSMFFAKDSWYCSFVKLINPQGETYHFPCYQWIEGHRTLELREGTGKLACDDAGNPLLLRRRAEGLQVRQDCYSWAEFAPGMPQCLAVESIEEMDTNMKFSFTKLSTFLLRSKLTKVEMKLKGLLGCQESWQKLEDIRRVFWFNKTPVSEYVADHWMDDAFFGYQYLNGVNPVVIRKCTEIPANFPVTQEMVARSLAAGTSLQQEAQKGNLFLVDYKILRGIPTNTIQGQPQYMAVPLCLLYQTPSGDLMPVAIQLSQTPGPNSPIFLPSDPDLDWTLAKMWVRNADFHVHQNISHLLRTHLIAEVFALSMLRQLPMCHPLFKLLLPHLRYTLQINAFARVRLIAKGGMMDQATSAGYKGIVPIVGKGTQEMTYASLCLPDDIEARGVTSVSNYYYRDDGLKIWAAIESFVSKVVQFYYKHGDHVQSDLELQAWVQEIYKEGFKSRKSSGAPSSLKTPEELVKFLTMVIFTCSAQHAAVNSGQYDFGAWIPNIPPSMRRPPPTVKGTVTWEHILETIPPIDVTCIALSSLWLLSTEAGDRRPLGYYPDQHFCEEEPKWFIKEFQDRLAEISEEINERNKSLPLPYNYLNPPEVENSISI</sequence>
<gene>
    <name evidence="1" type="ORF">K3G42_014579</name>
</gene>
<proteinExistence type="predicted"/>
<organism evidence="1 2">
    <name type="scientific">Sphaerodactylus townsendi</name>
    <dbReference type="NCBI Taxonomy" id="933632"/>
    <lineage>
        <taxon>Eukaryota</taxon>
        <taxon>Metazoa</taxon>
        <taxon>Chordata</taxon>
        <taxon>Craniata</taxon>
        <taxon>Vertebrata</taxon>
        <taxon>Euteleostomi</taxon>
        <taxon>Lepidosauria</taxon>
        <taxon>Squamata</taxon>
        <taxon>Bifurcata</taxon>
        <taxon>Gekkota</taxon>
        <taxon>Sphaerodactylidae</taxon>
        <taxon>Sphaerodactylus</taxon>
    </lineage>
</organism>
<reference evidence="1" key="1">
    <citation type="submission" date="2021-08" db="EMBL/GenBank/DDBJ databases">
        <title>The first chromosome-level gecko genome reveals the dynamic sex chromosomes of Neotropical dwarf geckos (Sphaerodactylidae: Sphaerodactylus).</title>
        <authorList>
            <person name="Pinto B.J."/>
            <person name="Keating S.E."/>
            <person name="Gamble T."/>
        </authorList>
    </citation>
    <scope>NUCLEOTIDE SEQUENCE</scope>
    <source>
        <strain evidence="1">TG3544</strain>
    </source>
</reference>
<keyword evidence="2" id="KW-1185">Reference proteome</keyword>
<protein>
    <submittedName>
        <fullName evidence="1">Uncharacterized protein</fullName>
    </submittedName>
</protein>
<name>A0ACB8EWG5_9SAUR</name>
<evidence type="ECO:0000313" key="2">
    <source>
        <dbReference type="Proteomes" id="UP000827872"/>
    </source>
</evidence>
<evidence type="ECO:0000313" key="1">
    <source>
        <dbReference type="EMBL" id="KAH7997299.1"/>
    </source>
</evidence>
<comment type="caution">
    <text evidence="1">The sequence shown here is derived from an EMBL/GenBank/DDBJ whole genome shotgun (WGS) entry which is preliminary data.</text>
</comment>
<dbReference type="EMBL" id="CM037628">
    <property type="protein sequence ID" value="KAH7997299.1"/>
    <property type="molecule type" value="Genomic_DNA"/>
</dbReference>